<name>A0A6J6EE03_9ZZZZ</name>
<protein>
    <submittedName>
        <fullName evidence="1">Unannotated protein</fullName>
    </submittedName>
</protein>
<dbReference type="AlphaFoldDB" id="A0A6J6EE03"/>
<evidence type="ECO:0000313" key="1">
    <source>
        <dbReference type="EMBL" id="CAB4574711.1"/>
    </source>
</evidence>
<organism evidence="1">
    <name type="scientific">freshwater metagenome</name>
    <dbReference type="NCBI Taxonomy" id="449393"/>
    <lineage>
        <taxon>unclassified sequences</taxon>
        <taxon>metagenomes</taxon>
        <taxon>ecological metagenomes</taxon>
    </lineage>
</organism>
<dbReference type="EMBL" id="CAEZVY010000024">
    <property type="protein sequence ID" value="CAB4638370.1"/>
    <property type="molecule type" value="Genomic_DNA"/>
</dbReference>
<reference evidence="1" key="1">
    <citation type="submission" date="2020-05" db="EMBL/GenBank/DDBJ databases">
        <authorList>
            <person name="Chiriac C."/>
            <person name="Salcher M."/>
            <person name="Ghai R."/>
            <person name="Kavagutti S V."/>
        </authorList>
    </citation>
    <scope>NUCLEOTIDE SEQUENCE</scope>
</reference>
<gene>
    <name evidence="1" type="ORF">UFOPK1684_00970</name>
    <name evidence="2" type="ORF">UFOPK2158_00355</name>
</gene>
<evidence type="ECO:0000313" key="2">
    <source>
        <dbReference type="EMBL" id="CAB4638370.1"/>
    </source>
</evidence>
<sequence>MGRFIAALAGVVAGFVLAHVVNQTPEGRAFFSRLGATIHSFVEGFRQSYRA</sequence>
<dbReference type="EMBL" id="CAEZTM010000044">
    <property type="protein sequence ID" value="CAB4574711.1"/>
    <property type="molecule type" value="Genomic_DNA"/>
</dbReference>
<proteinExistence type="predicted"/>
<accession>A0A6J6EE03</accession>